<feature type="binding site" evidence="5">
    <location>
        <begin position="11"/>
        <end position="16"/>
    </location>
    <ligand>
        <name>ATP</name>
        <dbReference type="ChEBI" id="CHEBI:30616"/>
    </ligand>
</feature>
<evidence type="ECO:0000313" key="8">
    <source>
        <dbReference type="Proteomes" id="UP000029391"/>
    </source>
</evidence>
<evidence type="ECO:0000313" key="7">
    <source>
        <dbReference type="EMBL" id="KFN50846.1"/>
    </source>
</evidence>
<dbReference type="GO" id="GO:0005524">
    <property type="term" value="F:ATP binding"/>
    <property type="evidence" value="ECO:0007669"/>
    <property type="project" value="UniProtKB-UniRule"/>
</dbReference>
<comment type="caution">
    <text evidence="7">The sequence shown here is derived from an EMBL/GenBank/DDBJ whole genome shotgun (WGS) entry which is preliminary data.</text>
</comment>
<dbReference type="CDD" id="cd24008">
    <property type="entry name" value="ASKHA_NBD_GLK"/>
    <property type="match status" value="1"/>
</dbReference>
<dbReference type="Pfam" id="PF02685">
    <property type="entry name" value="Glucokinase"/>
    <property type="match status" value="1"/>
</dbReference>
<comment type="subcellular location">
    <subcellularLocation>
        <location evidence="5">Cytoplasm</location>
    </subcellularLocation>
</comment>
<dbReference type="GO" id="GO:0004340">
    <property type="term" value="F:glucokinase activity"/>
    <property type="evidence" value="ECO:0007669"/>
    <property type="project" value="UniProtKB-UniRule"/>
</dbReference>
<evidence type="ECO:0000256" key="1">
    <source>
        <dbReference type="ARBA" id="ARBA00022679"/>
    </source>
</evidence>
<keyword evidence="5" id="KW-0324">Glycolysis</keyword>
<dbReference type="GO" id="GO:0006096">
    <property type="term" value="P:glycolytic process"/>
    <property type="evidence" value="ECO:0007669"/>
    <property type="project" value="UniProtKB-UniRule"/>
</dbReference>
<dbReference type="AlphaFoldDB" id="A0A091BGG7"/>
<protein>
    <recommendedName>
        <fullName evidence="5">Glucokinase</fullName>
        <ecNumber evidence="5">2.7.1.2</ecNumber>
    </recommendedName>
    <alternativeName>
        <fullName evidence="5">Glucose kinase</fullName>
    </alternativeName>
</protein>
<gene>
    <name evidence="5" type="primary">glk</name>
    <name evidence="7" type="ORF">P873_00430</name>
</gene>
<dbReference type="HAMAP" id="MF_00524">
    <property type="entry name" value="Glucokinase"/>
    <property type="match status" value="1"/>
</dbReference>
<sequence>MAGAAGTVLLADIGGTHARFALADPDAESPLLADSQRTFAVAGFAGPEAAARAYLDAFGAAPRRAVFAVAALVDGDELELTNHPWRLSRPALMAALALDDLRFVNDFEAMARALPLLRGDDVVALGGPGFSVAGLDDDADRCWAVLGAGTGLGVAGLIRREGRVFALPGEGGHIGFAPATAEEIDVLRLLHADFGRVSVERVVSGGGLANLYRALAQRDGGDGEALAPADVVARAGAGEPRARRAIELFCALYGAVAGDIALAFGAWDGVFLTGGLVPRLLEALQQGGFRRRFEDKGRFAAAMARLPTLAVRHPQPGLLGAAAIAADATTEGRR</sequence>
<accession>A0A091BGG7</accession>
<evidence type="ECO:0000256" key="3">
    <source>
        <dbReference type="ARBA" id="ARBA00022777"/>
    </source>
</evidence>
<dbReference type="PANTHER" id="PTHR47690:SF1">
    <property type="entry name" value="GLUCOKINASE"/>
    <property type="match status" value="1"/>
</dbReference>
<evidence type="ECO:0000256" key="4">
    <source>
        <dbReference type="ARBA" id="ARBA00022840"/>
    </source>
</evidence>
<keyword evidence="2 5" id="KW-0547">Nucleotide-binding</keyword>
<evidence type="ECO:0000256" key="5">
    <source>
        <dbReference type="HAMAP-Rule" id="MF_00524"/>
    </source>
</evidence>
<dbReference type="RefSeq" id="WP_026815805.1">
    <property type="nucleotide sequence ID" value="NZ_AUFF01000001.1"/>
</dbReference>
<dbReference type="Gene3D" id="3.30.420.40">
    <property type="match status" value="1"/>
</dbReference>
<dbReference type="OrthoDB" id="9800595at2"/>
<dbReference type="Proteomes" id="UP000029391">
    <property type="component" value="Unassembled WGS sequence"/>
</dbReference>
<evidence type="ECO:0000256" key="6">
    <source>
        <dbReference type="RuleBase" id="RU004046"/>
    </source>
</evidence>
<reference evidence="7 8" key="1">
    <citation type="submission" date="2013-09" db="EMBL/GenBank/DDBJ databases">
        <title>Genome sequencing of Arenimonas composti.</title>
        <authorList>
            <person name="Chen F."/>
            <person name="Wang G."/>
        </authorList>
    </citation>
    <scope>NUCLEOTIDE SEQUENCE [LARGE SCALE GENOMIC DNA]</scope>
    <source>
        <strain evidence="7 8">TR7-09</strain>
    </source>
</reference>
<dbReference type="Gene3D" id="3.40.367.20">
    <property type="match status" value="1"/>
</dbReference>
<proteinExistence type="inferred from homology"/>
<dbReference type="PANTHER" id="PTHR47690">
    <property type="entry name" value="GLUCOKINASE"/>
    <property type="match status" value="1"/>
</dbReference>
<dbReference type="InterPro" id="IPR050201">
    <property type="entry name" value="Bacterial_glucokinase"/>
</dbReference>
<evidence type="ECO:0000256" key="2">
    <source>
        <dbReference type="ARBA" id="ARBA00022741"/>
    </source>
</evidence>
<comment type="similarity">
    <text evidence="5 6">Belongs to the bacterial glucokinase family.</text>
</comment>
<dbReference type="InterPro" id="IPR043129">
    <property type="entry name" value="ATPase_NBD"/>
</dbReference>
<name>A0A091BGG7_9GAMM</name>
<dbReference type="EMBL" id="AWXU01000014">
    <property type="protein sequence ID" value="KFN50846.1"/>
    <property type="molecule type" value="Genomic_DNA"/>
</dbReference>
<organism evidence="7 8">
    <name type="scientific">Arenimonas composti TR7-09 = DSM 18010</name>
    <dbReference type="NCBI Taxonomy" id="1121013"/>
    <lineage>
        <taxon>Bacteria</taxon>
        <taxon>Pseudomonadati</taxon>
        <taxon>Pseudomonadota</taxon>
        <taxon>Gammaproteobacteria</taxon>
        <taxon>Lysobacterales</taxon>
        <taxon>Lysobacteraceae</taxon>
        <taxon>Arenimonas</taxon>
    </lineage>
</organism>
<dbReference type="GO" id="GO:0005829">
    <property type="term" value="C:cytosol"/>
    <property type="evidence" value="ECO:0007669"/>
    <property type="project" value="TreeGrafter"/>
</dbReference>
<dbReference type="GO" id="GO:0005536">
    <property type="term" value="F:D-glucose binding"/>
    <property type="evidence" value="ECO:0007669"/>
    <property type="project" value="InterPro"/>
</dbReference>
<comment type="catalytic activity">
    <reaction evidence="5">
        <text>D-glucose + ATP = D-glucose 6-phosphate + ADP + H(+)</text>
        <dbReference type="Rhea" id="RHEA:17825"/>
        <dbReference type="ChEBI" id="CHEBI:4167"/>
        <dbReference type="ChEBI" id="CHEBI:15378"/>
        <dbReference type="ChEBI" id="CHEBI:30616"/>
        <dbReference type="ChEBI" id="CHEBI:61548"/>
        <dbReference type="ChEBI" id="CHEBI:456216"/>
        <dbReference type="EC" id="2.7.1.2"/>
    </reaction>
</comment>
<dbReference type="InterPro" id="IPR003836">
    <property type="entry name" value="Glucokinase"/>
</dbReference>
<keyword evidence="5" id="KW-0963">Cytoplasm</keyword>
<keyword evidence="3 5" id="KW-0418">Kinase</keyword>
<keyword evidence="8" id="KW-1185">Reference proteome</keyword>
<dbReference type="NCBIfam" id="TIGR00749">
    <property type="entry name" value="glk"/>
    <property type="match status" value="1"/>
</dbReference>
<keyword evidence="1 5" id="KW-0808">Transferase</keyword>
<dbReference type="SUPFAM" id="SSF53067">
    <property type="entry name" value="Actin-like ATPase domain"/>
    <property type="match status" value="1"/>
</dbReference>
<keyword evidence="4 5" id="KW-0067">ATP-binding</keyword>
<dbReference type="STRING" id="1121013.GCA_000426365_00248"/>
<dbReference type="EC" id="2.7.1.2" evidence="5"/>
<dbReference type="eggNOG" id="COG0837">
    <property type="taxonomic scope" value="Bacteria"/>
</dbReference>